<evidence type="ECO:0000313" key="2">
    <source>
        <dbReference type="Proteomes" id="UP001569177"/>
    </source>
</evidence>
<name>A0ABV4L969_9VIBR</name>
<keyword evidence="2" id="KW-1185">Reference proteome</keyword>
<gene>
    <name evidence="1" type="ORF">ACED24_00020</name>
</gene>
<dbReference type="EMBL" id="JBGOOJ010000001">
    <property type="protein sequence ID" value="MEZ8088428.1"/>
    <property type="molecule type" value="Genomic_DNA"/>
</dbReference>
<evidence type="ECO:0000313" key="1">
    <source>
        <dbReference type="EMBL" id="MEZ8088428.1"/>
    </source>
</evidence>
<comment type="caution">
    <text evidence="1">The sequence shown here is derived from an EMBL/GenBank/DDBJ whole genome shotgun (WGS) entry which is preliminary data.</text>
</comment>
<accession>A0ABV4L969</accession>
<protein>
    <recommendedName>
        <fullName evidence="3">HEPN AbiU2-like domain-containing protein</fullName>
    </recommendedName>
</protein>
<dbReference type="RefSeq" id="WP_017058378.1">
    <property type="nucleotide sequence ID" value="NZ_CP090844.1"/>
</dbReference>
<organism evidence="1 2">
    <name type="scientific">Vibrio kanaloae</name>
    <dbReference type="NCBI Taxonomy" id="170673"/>
    <lineage>
        <taxon>Bacteria</taxon>
        <taxon>Pseudomonadati</taxon>
        <taxon>Pseudomonadota</taxon>
        <taxon>Gammaproteobacteria</taxon>
        <taxon>Vibrionales</taxon>
        <taxon>Vibrionaceae</taxon>
        <taxon>Vibrio</taxon>
    </lineage>
</organism>
<proteinExistence type="predicted"/>
<dbReference type="Proteomes" id="UP001569177">
    <property type="component" value="Unassembled WGS sequence"/>
</dbReference>
<evidence type="ECO:0008006" key="3">
    <source>
        <dbReference type="Google" id="ProtNLM"/>
    </source>
</evidence>
<reference evidence="1 2" key="1">
    <citation type="submission" date="2024-06" db="EMBL/GenBank/DDBJ databases">
        <authorList>
            <person name="Steensen K."/>
            <person name="Seneca J."/>
            <person name="Bartlau N."/>
            <person name="Yu A.X."/>
            <person name="Polz M.F."/>
        </authorList>
    </citation>
    <scope>NUCLEOTIDE SEQUENCE [LARGE SCALE GENOMIC DNA]</scope>
    <source>
        <strain evidence="1 2">5S240</strain>
    </source>
</reference>
<sequence>MLDDKNVRIIYSFWDFSQALSALTFLLDDFEPEEKYTYVELRRFRCFETTLIISMARPFEQSRGFTTINLKNVGVKLNQDERFLVNKVCSLRKKVIAHSDQDEMHFYLATHELENTSLIRPDIRLDESLYFTYQEFRELEILLRKLKNKIYEYVFDLAQKQPEVIEFYKKPKSWDNKA</sequence>